<dbReference type="EMBL" id="JBFXLT010000007">
    <property type="protein sequence ID" value="KAL2820440.1"/>
    <property type="molecule type" value="Genomic_DNA"/>
</dbReference>
<feature type="compositionally biased region" description="Basic residues" evidence="1">
    <location>
        <begin position="657"/>
        <end position="666"/>
    </location>
</feature>
<feature type="region of interest" description="Disordered" evidence="1">
    <location>
        <begin position="569"/>
        <end position="666"/>
    </location>
</feature>
<feature type="compositionally biased region" description="Polar residues" evidence="1">
    <location>
        <begin position="608"/>
        <end position="619"/>
    </location>
</feature>
<evidence type="ECO:0000256" key="1">
    <source>
        <dbReference type="SAM" id="MobiDB-lite"/>
    </source>
</evidence>
<feature type="compositionally biased region" description="Polar residues" evidence="1">
    <location>
        <begin position="147"/>
        <end position="157"/>
    </location>
</feature>
<proteinExistence type="predicted"/>
<feature type="compositionally biased region" description="Low complexity" evidence="1">
    <location>
        <begin position="164"/>
        <end position="173"/>
    </location>
</feature>
<evidence type="ECO:0000313" key="3">
    <source>
        <dbReference type="Proteomes" id="UP001610334"/>
    </source>
</evidence>
<feature type="compositionally biased region" description="Low complexity" evidence="1">
    <location>
        <begin position="185"/>
        <end position="269"/>
    </location>
</feature>
<evidence type="ECO:0000313" key="2">
    <source>
        <dbReference type="EMBL" id="KAL2820440.1"/>
    </source>
</evidence>
<protein>
    <submittedName>
        <fullName evidence="2">LIM-domain binding protein-domain-containing protein</fullName>
    </submittedName>
</protein>
<reference evidence="2 3" key="1">
    <citation type="submission" date="2024-07" db="EMBL/GenBank/DDBJ databases">
        <title>Section-level genome sequencing and comparative genomics of Aspergillus sections Usti and Cavernicolus.</title>
        <authorList>
            <consortium name="Lawrence Berkeley National Laboratory"/>
            <person name="Nybo J.L."/>
            <person name="Vesth T.C."/>
            <person name="Theobald S."/>
            <person name="Frisvad J.C."/>
            <person name="Larsen T.O."/>
            <person name="Kjaerboelling I."/>
            <person name="Rothschild-Mancinelli K."/>
            <person name="Lyhne E.K."/>
            <person name="Kogle M.E."/>
            <person name="Barry K."/>
            <person name="Clum A."/>
            <person name="Na H."/>
            <person name="Ledsgaard L."/>
            <person name="Lin J."/>
            <person name="Lipzen A."/>
            <person name="Kuo A."/>
            <person name="Riley R."/>
            <person name="Mondo S."/>
            <person name="Labutti K."/>
            <person name="Haridas S."/>
            <person name="Pangalinan J."/>
            <person name="Salamov A.A."/>
            <person name="Simmons B.A."/>
            <person name="Magnuson J.K."/>
            <person name="Chen J."/>
            <person name="Drula E."/>
            <person name="Henrissat B."/>
            <person name="Wiebenga A."/>
            <person name="Lubbers R.J."/>
            <person name="Gomes A.C."/>
            <person name="Makela M.R."/>
            <person name="Stajich J."/>
            <person name="Grigoriev I.V."/>
            <person name="Mortensen U.H."/>
            <person name="De Vries R.P."/>
            <person name="Baker S.E."/>
            <person name="Andersen M.R."/>
        </authorList>
    </citation>
    <scope>NUCLEOTIDE SEQUENCE [LARGE SCALE GENOMIC DNA]</scope>
    <source>
        <strain evidence="2 3">CBS 588.65</strain>
    </source>
</reference>
<feature type="compositionally biased region" description="Low complexity" evidence="1">
    <location>
        <begin position="16"/>
        <end position="43"/>
    </location>
</feature>
<feature type="region of interest" description="Disordered" evidence="1">
    <location>
        <begin position="16"/>
        <end position="55"/>
    </location>
</feature>
<feature type="compositionally biased region" description="Pro residues" evidence="1">
    <location>
        <begin position="174"/>
        <end position="184"/>
    </location>
</feature>
<dbReference type="InterPro" id="IPR029005">
    <property type="entry name" value="LIM-bd/SEUSS"/>
</dbReference>
<dbReference type="Proteomes" id="UP001610334">
    <property type="component" value="Unassembled WGS sequence"/>
</dbReference>
<feature type="compositionally biased region" description="Low complexity" evidence="1">
    <location>
        <begin position="123"/>
        <end position="136"/>
    </location>
</feature>
<feature type="region of interest" description="Disordered" evidence="1">
    <location>
        <begin position="445"/>
        <end position="468"/>
    </location>
</feature>
<dbReference type="PANTHER" id="PTHR10378">
    <property type="entry name" value="LIM DOMAIN-BINDING PROTEIN"/>
    <property type="match status" value="1"/>
</dbReference>
<comment type="caution">
    <text evidence="2">The sequence shown here is derived from an EMBL/GenBank/DDBJ whole genome shotgun (WGS) entry which is preliminary data.</text>
</comment>
<organism evidence="2 3">
    <name type="scientific">Aspergillus granulosus</name>
    <dbReference type="NCBI Taxonomy" id="176169"/>
    <lineage>
        <taxon>Eukaryota</taxon>
        <taxon>Fungi</taxon>
        <taxon>Dikarya</taxon>
        <taxon>Ascomycota</taxon>
        <taxon>Pezizomycotina</taxon>
        <taxon>Eurotiomycetes</taxon>
        <taxon>Eurotiomycetidae</taxon>
        <taxon>Eurotiales</taxon>
        <taxon>Aspergillaceae</taxon>
        <taxon>Aspergillus</taxon>
        <taxon>Aspergillus subgen. Nidulantes</taxon>
    </lineage>
</organism>
<accession>A0ABR4HYD6</accession>
<gene>
    <name evidence="2" type="ORF">BJX63DRAFT_380784</name>
</gene>
<name>A0ABR4HYD6_9EURO</name>
<sequence length="666" mass="73148">MMQHQQNLIRQQRMMFQAQQPQPHQQQQPQHPQHPQQQPQQHQGLPVSLPNGSQPLNAAHMVAMHNPGMRPNMQMQQQLQQMAHAQPQNLQQQQQFLAIQQAAQAQAQAQAQVQQAQAQAQAQQVQQQNAGPQPGQHTPQPRPAPQPQSVHEAQSVTPQPQPGQPQHQGSATPQPNPPQAPASQPPQQQQQPVVTQPQPTPNLAPQQLPQAQPSGQQPQQQQQPQVQQPQPQQQQQQQQQQQPQQGQQHPGQQQGQQPHQMTAQEAQLKVQQQQQNAALLMQQRMATRGQSILSLGTFAEQLSSFQSRGEAMDLLFWQNFVDRFYSPTGVLRQGVYNPQAGSKQFEIATPALARYYNTQFTSGIRQIQMLIEAPRERDSPNGGHIVESPKASFIYWFTNDAQLFTTGTLRAHFDFQNKIEMLDIVVMNHTEYLPRSQLQALELSEQKQSPKVPKNMGKRAQQKQPQQPAFTLPESMVTSNGVPTPVMSFLEVAETISQMQLLFQYSQQNPNLTPSESLRSLVSNIQSQNQNPVLMQNAMNPALQQGPNVRAPSIGGPNQFASPAMAHLALPGGVQGSPHLTGSAHPSPAQSNLAGPPGMGPQGQMPQNVGSASASPNVSNKRRRASTVKMEGEDGGAEVNGTVAPGPAKVKASPRVGGKRQKGTAA</sequence>
<feature type="region of interest" description="Disordered" evidence="1">
    <location>
        <begin position="123"/>
        <end position="269"/>
    </location>
</feature>
<dbReference type="Pfam" id="PF01803">
    <property type="entry name" value="LIM_bind"/>
    <property type="match status" value="1"/>
</dbReference>
<keyword evidence="3" id="KW-1185">Reference proteome</keyword>